<keyword evidence="1" id="KW-0812">Transmembrane</keyword>
<dbReference type="Proteomes" id="UP001204798">
    <property type="component" value="Unassembled WGS sequence"/>
</dbReference>
<feature type="transmembrane region" description="Helical" evidence="1">
    <location>
        <begin position="43"/>
        <end position="65"/>
    </location>
</feature>
<evidence type="ECO:0000256" key="1">
    <source>
        <dbReference type="SAM" id="Phobius"/>
    </source>
</evidence>
<sequence>MKSYRILAIACGVAGGFLFGMVLFLYFFVIIGKYKELDAFAQIVAKIDLFTFITYTAFFSILGVIAVRESRSYEGLAAGMLTGVLLGLAFKIVSYLLHPEIQVQWTIFHPIGCTRSTIGAIHCLPSGAIGGALTNFVIRILTENSKYIRSGDNKEDDVNKE</sequence>
<gene>
    <name evidence="2" type="ORF">M2350_001179</name>
</gene>
<reference evidence="2 3" key="1">
    <citation type="submission" date="2022-08" db="EMBL/GenBank/DDBJ databases">
        <title>Bacterial and archaeal communities from various locations to study Microbial Dark Matter (Phase II).</title>
        <authorList>
            <person name="Stepanauskas R."/>
        </authorList>
    </citation>
    <scope>NUCLEOTIDE SEQUENCE [LARGE SCALE GENOMIC DNA]</scope>
    <source>
        <strain evidence="2 3">PD1</strain>
    </source>
</reference>
<feature type="transmembrane region" description="Helical" evidence="1">
    <location>
        <begin position="6"/>
        <end position="31"/>
    </location>
</feature>
<dbReference type="RefSeq" id="WP_018195773.1">
    <property type="nucleotide sequence ID" value="NZ_CP130454.1"/>
</dbReference>
<evidence type="ECO:0000313" key="2">
    <source>
        <dbReference type="EMBL" id="MCS3918779.1"/>
    </source>
</evidence>
<organism evidence="2 3">
    <name type="scientific">Candidatus Fervidibacter sacchari</name>
    <dbReference type="NCBI Taxonomy" id="1448929"/>
    <lineage>
        <taxon>Bacteria</taxon>
        <taxon>Candidatus Fervidibacterota</taxon>
        <taxon>Candidatus Fervidibacter</taxon>
    </lineage>
</organism>
<keyword evidence="1" id="KW-1133">Transmembrane helix</keyword>
<name>A0ABT2ELG6_9BACT</name>
<accession>A0ABT2ELG6</accession>
<comment type="caution">
    <text evidence="2">The sequence shown here is derived from an EMBL/GenBank/DDBJ whole genome shotgun (WGS) entry which is preliminary data.</text>
</comment>
<keyword evidence="3" id="KW-1185">Reference proteome</keyword>
<dbReference type="EMBL" id="JANUCP010000002">
    <property type="protein sequence ID" value="MCS3918779.1"/>
    <property type="molecule type" value="Genomic_DNA"/>
</dbReference>
<protein>
    <submittedName>
        <fullName evidence="2">Membrane protein YkvI</fullName>
    </submittedName>
</protein>
<keyword evidence="1" id="KW-0472">Membrane</keyword>
<feature type="transmembrane region" description="Helical" evidence="1">
    <location>
        <begin position="77"/>
        <end position="97"/>
    </location>
</feature>
<evidence type="ECO:0000313" key="3">
    <source>
        <dbReference type="Proteomes" id="UP001204798"/>
    </source>
</evidence>
<proteinExistence type="predicted"/>